<proteinExistence type="predicted"/>
<keyword evidence="1" id="KW-1133">Transmembrane helix</keyword>
<name>A0A9D2IF37_9FIRM</name>
<organism evidence="2 3">
    <name type="scientific">Candidatus Borkfalkia avistercoris</name>
    <dbReference type="NCBI Taxonomy" id="2838504"/>
    <lineage>
        <taxon>Bacteria</taxon>
        <taxon>Bacillati</taxon>
        <taxon>Bacillota</taxon>
        <taxon>Clostridia</taxon>
        <taxon>Christensenellales</taxon>
        <taxon>Christensenellaceae</taxon>
        <taxon>Candidatus Borkfalkia</taxon>
    </lineage>
</organism>
<dbReference type="AlphaFoldDB" id="A0A9D2IF37"/>
<evidence type="ECO:0000313" key="2">
    <source>
        <dbReference type="EMBL" id="HIZ04142.1"/>
    </source>
</evidence>
<accession>A0A9D2IF37</accession>
<reference evidence="2" key="2">
    <citation type="submission" date="2021-04" db="EMBL/GenBank/DDBJ databases">
        <authorList>
            <person name="Gilroy R."/>
        </authorList>
    </citation>
    <scope>NUCLEOTIDE SEQUENCE</scope>
    <source>
        <strain evidence="2">CHK187-5294</strain>
    </source>
</reference>
<sequence>MFFYFGLVFTCLFYGIYQRRLNDRGVGRAAVAVSAVGLIVSVAVSVAVVMVIL</sequence>
<comment type="caution">
    <text evidence="2">The sequence shown here is derived from an EMBL/GenBank/DDBJ whole genome shotgun (WGS) entry which is preliminary data.</text>
</comment>
<feature type="transmembrane region" description="Helical" evidence="1">
    <location>
        <begin position="28"/>
        <end position="52"/>
    </location>
</feature>
<protein>
    <submittedName>
        <fullName evidence="2">Uncharacterized protein</fullName>
    </submittedName>
</protein>
<dbReference type="Proteomes" id="UP000824132">
    <property type="component" value="Unassembled WGS sequence"/>
</dbReference>
<reference evidence="2" key="1">
    <citation type="journal article" date="2021" name="PeerJ">
        <title>Extensive microbial diversity within the chicken gut microbiome revealed by metagenomics and culture.</title>
        <authorList>
            <person name="Gilroy R."/>
            <person name="Ravi A."/>
            <person name="Getino M."/>
            <person name="Pursley I."/>
            <person name="Horton D.L."/>
            <person name="Alikhan N.F."/>
            <person name="Baker D."/>
            <person name="Gharbi K."/>
            <person name="Hall N."/>
            <person name="Watson M."/>
            <person name="Adriaenssens E.M."/>
            <person name="Foster-Nyarko E."/>
            <person name="Jarju S."/>
            <person name="Secka A."/>
            <person name="Antonio M."/>
            <person name="Oren A."/>
            <person name="Chaudhuri R.R."/>
            <person name="La Ragione R."/>
            <person name="Hildebrand F."/>
            <person name="Pallen M.J."/>
        </authorList>
    </citation>
    <scope>NUCLEOTIDE SEQUENCE</scope>
    <source>
        <strain evidence="2">CHK187-5294</strain>
    </source>
</reference>
<dbReference type="EMBL" id="DXCL01000046">
    <property type="protein sequence ID" value="HIZ04142.1"/>
    <property type="molecule type" value="Genomic_DNA"/>
</dbReference>
<evidence type="ECO:0000313" key="3">
    <source>
        <dbReference type="Proteomes" id="UP000824132"/>
    </source>
</evidence>
<keyword evidence="1" id="KW-0812">Transmembrane</keyword>
<gene>
    <name evidence="2" type="ORF">H9727_07645</name>
</gene>
<keyword evidence="1" id="KW-0472">Membrane</keyword>
<evidence type="ECO:0000256" key="1">
    <source>
        <dbReference type="SAM" id="Phobius"/>
    </source>
</evidence>